<feature type="compositionally biased region" description="Low complexity" evidence="4">
    <location>
        <begin position="597"/>
        <end position="620"/>
    </location>
</feature>
<dbReference type="PANTHER" id="PTHR43212:SF3">
    <property type="entry name" value="QUERCETIN 2,3-DIOXYGENASE"/>
    <property type="match status" value="1"/>
</dbReference>
<feature type="region of interest" description="Disordered" evidence="4">
    <location>
        <begin position="383"/>
        <end position="435"/>
    </location>
</feature>
<protein>
    <submittedName>
        <fullName evidence="6">Alcohol dehydrogenase superfamily, zinc-type</fullName>
    </submittedName>
</protein>
<evidence type="ECO:0000313" key="7">
    <source>
        <dbReference type="Proteomes" id="UP001163105"/>
    </source>
</evidence>
<evidence type="ECO:0000256" key="1">
    <source>
        <dbReference type="ARBA" id="ARBA00008416"/>
    </source>
</evidence>
<feature type="region of interest" description="Disordered" evidence="4">
    <location>
        <begin position="831"/>
        <end position="895"/>
    </location>
</feature>
<keyword evidence="3" id="KW-0175">Coiled coil</keyword>
<reference evidence="6" key="1">
    <citation type="submission" date="2023-01" db="EMBL/GenBank/DDBJ databases">
        <title>The growth and conidiation of Purpureocillium lavendulum are regulated by nitrogen source and histone H3K14 acetylation.</title>
        <authorList>
            <person name="Tang P."/>
            <person name="Han J."/>
            <person name="Zhang C."/>
            <person name="Tang P."/>
            <person name="Qi F."/>
            <person name="Zhang K."/>
            <person name="Liang L."/>
        </authorList>
    </citation>
    <scope>NUCLEOTIDE SEQUENCE</scope>
    <source>
        <strain evidence="6">YMF1.00683</strain>
    </source>
</reference>
<keyword evidence="7" id="KW-1185">Reference proteome</keyword>
<feature type="compositionally biased region" description="Low complexity" evidence="4">
    <location>
        <begin position="854"/>
        <end position="869"/>
    </location>
</feature>
<feature type="compositionally biased region" description="Polar residues" evidence="4">
    <location>
        <begin position="296"/>
        <end position="311"/>
    </location>
</feature>
<feature type="domain" description="Pirin N-terminal" evidence="5">
    <location>
        <begin position="21"/>
        <end position="137"/>
    </location>
</feature>
<dbReference type="Proteomes" id="UP001163105">
    <property type="component" value="Unassembled WGS sequence"/>
</dbReference>
<feature type="compositionally biased region" description="Polar residues" evidence="4">
    <location>
        <begin position="951"/>
        <end position="971"/>
    </location>
</feature>
<feature type="compositionally biased region" description="Basic and acidic residues" evidence="4">
    <location>
        <begin position="545"/>
        <end position="555"/>
    </location>
</feature>
<evidence type="ECO:0000256" key="3">
    <source>
        <dbReference type="SAM" id="Coils"/>
    </source>
</evidence>
<dbReference type="Pfam" id="PF02678">
    <property type="entry name" value="Pirin"/>
    <property type="match status" value="1"/>
</dbReference>
<feature type="region of interest" description="Disordered" evidence="4">
    <location>
        <begin position="478"/>
        <end position="508"/>
    </location>
</feature>
<evidence type="ECO:0000256" key="2">
    <source>
        <dbReference type="RuleBase" id="RU003457"/>
    </source>
</evidence>
<feature type="region of interest" description="Disordered" evidence="4">
    <location>
        <begin position="357"/>
        <end position="376"/>
    </location>
</feature>
<evidence type="ECO:0000256" key="4">
    <source>
        <dbReference type="SAM" id="MobiDB-lite"/>
    </source>
</evidence>
<feature type="region of interest" description="Disordered" evidence="4">
    <location>
        <begin position="914"/>
        <end position="1013"/>
    </location>
</feature>
<dbReference type="InterPro" id="IPR012093">
    <property type="entry name" value="Pirin"/>
</dbReference>
<dbReference type="PANTHER" id="PTHR43212">
    <property type="entry name" value="QUERCETIN 2,3-DIOXYGENASE"/>
    <property type="match status" value="1"/>
</dbReference>
<dbReference type="SUPFAM" id="SSF51182">
    <property type="entry name" value="RmlC-like cupins"/>
    <property type="match status" value="1"/>
</dbReference>
<dbReference type="EMBL" id="JAQHRD010000001">
    <property type="protein sequence ID" value="KAJ6446796.1"/>
    <property type="molecule type" value="Genomic_DNA"/>
</dbReference>
<dbReference type="InterPro" id="IPR014710">
    <property type="entry name" value="RmlC-like_jellyroll"/>
</dbReference>
<dbReference type="InterPro" id="IPR003829">
    <property type="entry name" value="Pirin_N_dom"/>
</dbReference>
<dbReference type="Gene3D" id="2.60.120.10">
    <property type="entry name" value="Jelly Rolls"/>
    <property type="match status" value="2"/>
</dbReference>
<sequence>MSKSALRQAKITPHRSGARGHADHGWLNTYHSFSFASWYNPDFTQFGSLRVLNEDRVKANSGFPTHPHRDFEIFSYILSGELTHRDSMLAKGKEGGQSDKFYRMHRGDVQFTTGGTGIAHSEFNEHKTDPVHFLQIWAVPWKRGLAPRYHTQHFEEEDKKKGFVTILSPLKGGQDATAKQEQDAEPTVPGTIPIHADFAMAAGLIAPSANFEWTVGGKATQETKRKVYVHLCMTKNGKAKIRLDGREDAELAEGDGAFIEGVNAGDKLAVESIGEAEAETFAPNEPHDIHEPTPSPKQRQQPTPLFQQATTPDPAERLSTPSSSVQRQLRRTPRLVATPSPSPEPRRVHIAAASVGFSPSAPSSEHHRRAPSVTGLDASLYEESGRHENRHRRYASQDLTEDPVQEPSDRPHSRHQRTSFSSRRGQGEAHPALRISRHTHSAILYALEEALRHPQPFTADVVEESASMVDLMPASAAPAATNGAGMPSPRRPTAGPAPTGSPSGIRGPRMIMQERAAREARQRAEAEKLALERTRAEQEARLLEEAQRKNSERRSAGVAAPQGSGTDTHPPADPRHQGQPVPEPAQPRRVSTTTSRPATQQRPSQQAQSQAQPQSYTATAGQQTQQPDLGAQPANTTIQPVESKPRNSFPHAFERWETLSAHWEGLTSYWIRKLEQNKDEVNRDPLSQQLARQVTDLSAAGANLFHAVVELQRLRASSERKFQRWFFETRAELERAQEVNAMMDAALQKERRDRAEAIRDAIDQEKGSSKIQKQLAEMRKELAISKEEARRAWEELGRREQEERDRTYSLQTGQPTIVGGVQVVPMTQGVPSRQATMRDPGYQPEYGQGYPEHSQAPAQTSPPTTTAASGSYYPPERSRGQTAAHTRRGSEGGYSEGEYVIDAAGNFILDVHGNKIPFAAPPSTYSGSDAEAEEYDTPATTNPPSGGHEPPSTSAGEGQWTGTYSNPQDYSGQGYGAPGWETVPRHHHPTRLSDVIEEEDERSRTSASQVSRG</sequence>
<feature type="region of interest" description="Disordered" evidence="4">
    <location>
        <begin position="1"/>
        <end position="20"/>
    </location>
</feature>
<name>A0AB34G7S5_9HYPO</name>
<dbReference type="AlphaFoldDB" id="A0AB34G7S5"/>
<feature type="region of interest" description="Disordered" evidence="4">
    <location>
        <begin position="545"/>
        <end position="647"/>
    </location>
</feature>
<accession>A0AB34G7S5</accession>
<proteinExistence type="inferred from homology"/>
<gene>
    <name evidence="6" type="ORF">O9K51_01569</name>
</gene>
<organism evidence="6 7">
    <name type="scientific">Purpureocillium lavendulum</name>
    <dbReference type="NCBI Taxonomy" id="1247861"/>
    <lineage>
        <taxon>Eukaryota</taxon>
        <taxon>Fungi</taxon>
        <taxon>Dikarya</taxon>
        <taxon>Ascomycota</taxon>
        <taxon>Pezizomycotina</taxon>
        <taxon>Sordariomycetes</taxon>
        <taxon>Hypocreomycetidae</taxon>
        <taxon>Hypocreales</taxon>
        <taxon>Ophiocordycipitaceae</taxon>
        <taxon>Purpureocillium</taxon>
    </lineage>
</organism>
<comment type="similarity">
    <text evidence="1 2">Belongs to the pirin family.</text>
</comment>
<comment type="caution">
    <text evidence="6">The sequence shown here is derived from an EMBL/GenBank/DDBJ whole genome shotgun (WGS) entry which is preliminary data.</text>
</comment>
<feature type="region of interest" description="Disordered" evidence="4">
    <location>
        <begin position="279"/>
        <end position="347"/>
    </location>
</feature>
<dbReference type="CDD" id="cd02910">
    <property type="entry name" value="cupin_Yhhw_N"/>
    <property type="match status" value="1"/>
</dbReference>
<evidence type="ECO:0000259" key="5">
    <source>
        <dbReference type="Pfam" id="PF02678"/>
    </source>
</evidence>
<dbReference type="InterPro" id="IPR011051">
    <property type="entry name" value="RmlC_Cupin_sf"/>
</dbReference>
<evidence type="ECO:0000313" key="6">
    <source>
        <dbReference type="EMBL" id="KAJ6446796.1"/>
    </source>
</evidence>
<feature type="compositionally biased region" description="Polar residues" evidence="4">
    <location>
        <begin position="621"/>
        <end position="640"/>
    </location>
</feature>
<feature type="coiled-coil region" evidence="3">
    <location>
        <begin position="733"/>
        <end position="788"/>
    </location>
</feature>